<keyword evidence="9" id="KW-1185">Reference proteome</keyword>
<dbReference type="EMBL" id="CAJNBJ010000021">
    <property type="protein sequence ID" value="CAE6801604.1"/>
    <property type="molecule type" value="Genomic_DNA"/>
</dbReference>
<keyword evidence="3 7" id="KW-0812">Transmembrane</keyword>
<comment type="subcellular location">
    <subcellularLocation>
        <location evidence="1">Cell membrane</location>
        <topology evidence="1">Multi-pass membrane protein</topology>
    </subcellularLocation>
</comment>
<evidence type="ECO:0000256" key="7">
    <source>
        <dbReference type="SAM" id="Phobius"/>
    </source>
</evidence>
<dbReference type="PANTHER" id="PTHR30250">
    <property type="entry name" value="PST FAMILY PREDICTED COLANIC ACID TRANSPORTER"/>
    <property type="match status" value="1"/>
</dbReference>
<comment type="caution">
    <text evidence="8">The sequence shown here is derived from an EMBL/GenBank/DDBJ whole genome shotgun (WGS) entry which is preliminary data.</text>
</comment>
<evidence type="ECO:0000256" key="4">
    <source>
        <dbReference type="ARBA" id="ARBA00022989"/>
    </source>
</evidence>
<protein>
    <recommendedName>
        <fullName evidence="10">Polysaccharide biosynthesis protein</fullName>
    </recommendedName>
</protein>
<feature type="transmembrane region" description="Helical" evidence="7">
    <location>
        <begin position="204"/>
        <end position="229"/>
    </location>
</feature>
<gene>
    <name evidence="8" type="ORF">NSPZN2_80091</name>
</gene>
<organism evidence="8 9">
    <name type="scientific">Nitrospira defluvii</name>
    <dbReference type="NCBI Taxonomy" id="330214"/>
    <lineage>
        <taxon>Bacteria</taxon>
        <taxon>Pseudomonadati</taxon>
        <taxon>Nitrospirota</taxon>
        <taxon>Nitrospiria</taxon>
        <taxon>Nitrospirales</taxon>
        <taxon>Nitrospiraceae</taxon>
        <taxon>Nitrospira</taxon>
    </lineage>
</organism>
<feature type="transmembrane region" description="Helical" evidence="7">
    <location>
        <begin position="121"/>
        <end position="140"/>
    </location>
</feature>
<feature type="transmembrane region" description="Helical" evidence="7">
    <location>
        <begin position="331"/>
        <end position="350"/>
    </location>
</feature>
<feature type="transmembrane region" description="Helical" evidence="7">
    <location>
        <begin position="362"/>
        <end position="379"/>
    </location>
</feature>
<feature type="region of interest" description="Disordered" evidence="6">
    <location>
        <begin position="1"/>
        <end position="25"/>
    </location>
</feature>
<feature type="transmembrane region" description="Helical" evidence="7">
    <location>
        <begin position="399"/>
        <end position="418"/>
    </location>
</feature>
<dbReference type="Proteomes" id="UP000675880">
    <property type="component" value="Unassembled WGS sequence"/>
</dbReference>
<reference evidence="8 9" key="1">
    <citation type="submission" date="2021-02" db="EMBL/GenBank/DDBJ databases">
        <authorList>
            <person name="Han P."/>
        </authorList>
    </citation>
    <scope>NUCLEOTIDE SEQUENCE [LARGE SCALE GENOMIC DNA]</scope>
    <source>
        <strain evidence="8">Candidatus Nitrospira sp. ZN2</strain>
    </source>
</reference>
<evidence type="ECO:0000256" key="3">
    <source>
        <dbReference type="ARBA" id="ARBA00022692"/>
    </source>
</evidence>
<keyword evidence="2" id="KW-1003">Cell membrane</keyword>
<dbReference type="PANTHER" id="PTHR30250:SF11">
    <property type="entry name" value="O-ANTIGEN TRANSPORTER-RELATED"/>
    <property type="match status" value="1"/>
</dbReference>
<proteinExistence type="predicted"/>
<feature type="transmembrane region" description="Helical" evidence="7">
    <location>
        <begin position="73"/>
        <end position="94"/>
    </location>
</feature>
<feature type="transmembrane region" description="Helical" evidence="7">
    <location>
        <begin position="180"/>
        <end position="198"/>
    </location>
</feature>
<evidence type="ECO:0000256" key="6">
    <source>
        <dbReference type="SAM" id="MobiDB-lite"/>
    </source>
</evidence>
<evidence type="ECO:0008006" key="10">
    <source>
        <dbReference type="Google" id="ProtNLM"/>
    </source>
</evidence>
<name>A0ABN7MG19_9BACT</name>
<feature type="transmembrane region" description="Helical" evidence="7">
    <location>
        <begin position="424"/>
        <end position="445"/>
    </location>
</feature>
<sequence length="463" mass="48700">MGEVSRMGERGAERHGSSESAQAQAPISIAGRVTGNSGRLGRAALPLIVSDAVLQGARYLLILYLGYQSLSLLGSFLMGAAAGSLIGVAADFGVSQHWLRLGGAVPSLSRETFLRAMRGKVLLSLFGMLLVAAPVGLGWWTLATPAAMVLGMALMVSQSWGETCDAVGLSAHRYGTVSRFRWFLAMGGYLVPVAWVYFLGEAPALGGVVAVLVMAALGGLGMSCVYLVAIASTLAVSDEPGVGFRQVLWQSRWLGLNQLAMVVDVRAPLIILGLILGETAVGLYGLVQRTTAVVELAWASISRLLITSYSELGAGNQVGEVDVRVWRAARLTGLITATLAAGVWFGIVMIVDNMALSNDATLALSLLKVGSLAIVLSSLKRPFVSGLIAIYQERAVCRVNLLSALAGLFLVPVSIVYFNLWGPVVAWLTLEAAACALLVSLFVSVTRAAQANQESPLTRRAAL</sequence>
<feature type="transmembrane region" description="Helical" evidence="7">
    <location>
        <begin position="44"/>
        <end position="67"/>
    </location>
</feature>
<dbReference type="InterPro" id="IPR050833">
    <property type="entry name" value="Poly_Biosynth_Transport"/>
</dbReference>
<accession>A0ABN7MG19</accession>
<evidence type="ECO:0000256" key="2">
    <source>
        <dbReference type="ARBA" id="ARBA00022475"/>
    </source>
</evidence>
<keyword evidence="4 7" id="KW-1133">Transmembrane helix</keyword>
<evidence type="ECO:0000256" key="1">
    <source>
        <dbReference type="ARBA" id="ARBA00004651"/>
    </source>
</evidence>
<evidence type="ECO:0000313" key="9">
    <source>
        <dbReference type="Proteomes" id="UP000675880"/>
    </source>
</evidence>
<evidence type="ECO:0000256" key="5">
    <source>
        <dbReference type="ARBA" id="ARBA00023136"/>
    </source>
</evidence>
<feature type="compositionally biased region" description="Basic and acidic residues" evidence="6">
    <location>
        <begin position="1"/>
        <end position="17"/>
    </location>
</feature>
<keyword evidence="5 7" id="KW-0472">Membrane</keyword>
<evidence type="ECO:0000313" key="8">
    <source>
        <dbReference type="EMBL" id="CAE6801604.1"/>
    </source>
</evidence>